<dbReference type="EMBL" id="JACNJH010000057">
    <property type="protein sequence ID" value="MBC8360024.1"/>
    <property type="molecule type" value="Genomic_DNA"/>
</dbReference>
<keyword evidence="7 9" id="KW-0472">Membrane</keyword>
<dbReference type="InterPro" id="IPR007387">
    <property type="entry name" value="TRAP_DctQ"/>
</dbReference>
<keyword evidence="2" id="KW-0813">Transport</keyword>
<dbReference type="AlphaFoldDB" id="A0A8J6TK85"/>
<dbReference type="GO" id="GO:0022857">
    <property type="term" value="F:transmembrane transporter activity"/>
    <property type="evidence" value="ECO:0007669"/>
    <property type="project" value="TreeGrafter"/>
</dbReference>
<feature type="domain" description="Tripartite ATP-independent periplasmic transporters DctQ component" evidence="10">
    <location>
        <begin position="12"/>
        <end position="141"/>
    </location>
</feature>
<feature type="transmembrane region" description="Helical" evidence="9">
    <location>
        <begin position="7"/>
        <end position="25"/>
    </location>
</feature>
<feature type="transmembrane region" description="Helical" evidence="9">
    <location>
        <begin position="31"/>
        <end position="53"/>
    </location>
</feature>
<evidence type="ECO:0000313" key="12">
    <source>
        <dbReference type="Proteomes" id="UP000603434"/>
    </source>
</evidence>
<sequence>MYWVAGAAIIAMMLLTCTDVILRYFRSPIPGTYELVCFLGAVSVAFAMAHTSVERGHVAVSLVVRYFPKKIQYLIDTITGSFGIVLFALIAWYSVQYANDLRVTGEVSLTLELPFYPFVYGVGFSAAVVCLILLADLVGSLVRVFSK</sequence>
<feature type="transmembrane region" description="Helical" evidence="9">
    <location>
        <begin position="115"/>
        <end position="138"/>
    </location>
</feature>
<dbReference type="Pfam" id="PF04290">
    <property type="entry name" value="DctQ"/>
    <property type="match status" value="1"/>
</dbReference>
<evidence type="ECO:0000256" key="3">
    <source>
        <dbReference type="ARBA" id="ARBA00022475"/>
    </source>
</evidence>
<evidence type="ECO:0000256" key="1">
    <source>
        <dbReference type="ARBA" id="ARBA00004429"/>
    </source>
</evidence>
<dbReference type="PANTHER" id="PTHR35011">
    <property type="entry name" value="2,3-DIKETO-L-GULONATE TRAP TRANSPORTER SMALL PERMEASE PROTEIN YIAM"/>
    <property type="match status" value="1"/>
</dbReference>
<dbReference type="Proteomes" id="UP000603434">
    <property type="component" value="Unassembled WGS sequence"/>
</dbReference>
<accession>A0A8J6TK85</accession>
<dbReference type="PANTHER" id="PTHR35011:SF10">
    <property type="entry name" value="TRAP TRANSPORTER SMALL PERMEASE PROTEIN"/>
    <property type="match status" value="1"/>
</dbReference>
<evidence type="ECO:0000256" key="5">
    <source>
        <dbReference type="ARBA" id="ARBA00022692"/>
    </source>
</evidence>
<keyword evidence="3" id="KW-1003">Cell membrane</keyword>
<dbReference type="InterPro" id="IPR055348">
    <property type="entry name" value="DctQ"/>
</dbReference>
<evidence type="ECO:0000256" key="8">
    <source>
        <dbReference type="ARBA" id="ARBA00038436"/>
    </source>
</evidence>
<keyword evidence="6 9" id="KW-1133">Transmembrane helix</keyword>
<evidence type="ECO:0000256" key="4">
    <source>
        <dbReference type="ARBA" id="ARBA00022519"/>
    </source>
</evidence>
<evidence type="ECO:0000256" key="6">
    <source>
        <dbReference type="ARBA" id="ARBA00022989"/>
    </source>
</evidence>
<protein>
    <submittedName>
        <fullName evidence="11">TRAP transporter small permease</fullName>
    </submittedName>
</protein>
<feature type="transmembrane region" description="Helical" evidence="9">
    <location>
        <begin position="73"/>
        <end position="95"/>
    </location>
</feature>
<comment type="subcellular location">
    <subcellularLocation>
        <location evidence="1">Cell inner membrane</location>
        <topology evidence="1">Multi-pass membrane protein</topology>
    </subcellularLocation>
</comment>
<evidence type="ECO:0000259" key="10">
    <source>
        <dbReference type="Pfam" id="PF04290"/>
    </source>
</evidence>
<evidence type="ECO:0000256" key="9">
    <source>
        <dbReference type="SAM" id="Phobius"/>
    </source>
</evidence>
<reference evidence="11 12" key="1">
    <citation type="submission" date="2020-08" db="EMBL/GenBank/DDBJ databases">
        <title>Bridging the membrane lipid divide: bacteria of the FCB group superphylum have the potential to synthesize archaeal ether lipids.</title>
        <authorList>
            <person name="Villanueva L."/>
            <person name="Von Meijenfeldt F.A.B."/>
            <person name="Westbye A.B."/>
            <person name="Yadav S."/>
            <person name="Hopmans E.C."/>
            <person name="Dutilh B.E."/>
            <person name="Sinninghe Damste J.S."/>
        </authorList>
    </citation>
    <scope>NUCLEOTIDE SEQUENCE [LARGE SCALE GENOMIC DNA]</scope>
    <source>
        <strain evidence="11">NIOZ-UU30</strain>
    </source>
</reference>
<evidence type="ECO:0000313" key="11">
    <source>
        <dbReference type="EMBL" id="MBC8360024.1"/>
    </source>
</evidence>
<organism evidence="11 12">
    <name type="scientific">Candidatus Desulfatibia profunda</name>
    <dbReference type="NCBI Taxonomy" id="2841695"/>
    <lineage>
        <taxon>Bacteria</taxon>
        <taxon>Pseudomonadati</taxon>
        <taxon>Thermodesulfobacteriota</taxon>
        <taxon>Desulfobacteria</taxon>
        <taxon>Desulfobacterales</taxon>
        <taxon>Desulfobacterales incertae sedis</taxon>
        <taxon>Candidatus Desulfatibia</taxon>
    </lineage>
</organism>
<comment type="caution">
    <text evidence="11">The sequence shown here is derived from an EMBL/GenBank/DDBJ whole genome shotgun (WGS) entry which is preliminary data.</text>
</comment>
<dbReference type="GO" id="GO:0015740">
    <property type="term" value="P:C4-dicarboxylate transport"/>
    <property type="evidence" value="ECO:0007669"/>
    <property type="project" value="TreeGrafter"/>
</dbReference>
<proteinExistence type="inferred from homology"/>
<name>A0A8J6TK85_9BACT</name>
<dbReference type="GO" id="GO:0005886">
    <property type="term" value="C:plasma membrane"/>
    <property type="evidence" value="ECO:0007669"/>
    <property type="project" value="UniProtKB-SubCell"/>
</dbReference>
<evidence type="ECO:0000256" key="2">
    <source>
        <dbReference type="ARBA" id="ARBA00022448"/>
    </source>
</evidence>
<gene>
    <name evidence="11" type="ORF">H8E23_01320</name>
</gene>
<keyword evidence="4" id="KW-0997">Cell inner membrane</keyword>
<evidence type="ECO:0000256" key="7">
    <source>
        <dbReference type="ARBA" id="ARBA00023136"/>
    </source>
</evidence>
<comment type="similarity">
    <text evidence="8">Belongs to the TRAP transporter small permease family.</text>
</comment>
<keyword evidence="5 9" id="KW-0812">Transmembrane</keyword>